<sequence length="639" mass="72520">MNGQLLKKPMPNDNSCLFTSVYFGIASQADTSAAMELRKVVAGEILDKPEEYSEVILGKPPKEYAEWIRKDQSWGGAIELKILSEYYATEIVMINSQSGHLTRFGEDRSYDRRIFVYYDGIHYDAIYWEPCDNPLGIVTSFPRDDLAILQNAEFMAQEGKRSGNFTDVAKFTLRCLVCKQQLIGQKEAAEHAKKTGEMVFYVTPPAGEIRLEKFYHAAVSRLNFLLDAFAEKSNRVSDNEARTFDVNWLVEGTSKDLVSHFVLRLVCCDDPDLSALLVELEARFFSKRVSHLEKRSLTKLLEKTREEVGSVISWDPRSGGFGDRHYDFYCWAYTALSCFINAWKSNCIPVVPFQTLLSLIATRDVVLVRGEALLDSLEKEASGLLCLFAGLTNVGMSVLKRSRRREDLRIDSVRHEIKRILKRRMKLWNTSPTVGPMLRIRCDDIDHFAKTYFPPCMENLHRTLKHNGRIQYTLFLKEIGLSMDDAFELWKQEYSLPEISCSSNARNKSLNLCGHSWQLNSRKYVGSIRGLYGKTGRCVDYSAHSCTSLQQLIMSGSEVGGCPFVHSDDPELCKFLTNEFGDAVSPSAACATCLSGKLLDIEETWPSQKKAARVPNCDNFSFKKPSQFYGLLRRLDNGQ</sequence>
<dbReference type="InterPro" id="IPR057766">
    <property type="entry name" value="Znf-C2H2_OTU1-like_C"/>
</dbReference>
<evidence type="ECO:0000256" key="3">
    <source>
        <dbReference type="ARBA" id="ARBA00022515"/>
    </source>
</evidence>
<dbReference type="Gene3D" id="1.20.930.80">
    <property type="match status" value="1"/>
</dbReference>
<proteinExistence type="predicted"/>
<evidence type="ECO:0000259" key="8">
    <source>
        <dbReference type="PROSITE" id="PS50802"/>
    </source>
</evidence>
<dbReference type="GO" id="GO:0051539">
    <property type="term" value="F:4 iron, 4 sulfur cluster binding"/>
    <property type="evidence" value="ECO:0007669"/>
    <property type="project" value="UniProtKB-KW"/>
</dbReference>
<evidence type="ECO:0000313" key="9">
    <source>
        <dbReference type="EMBL" id="CAD7279938.1"/>
    </source>
</evidence>
<dbReference type="Proteomes" id="UP000678499">
    <property type="component" value="Unassembled WGS sequence"/>
</dbReference>
<dbReference type="Pfam" id="PF04104">
    <property type="entry name" value="DNA_primase_lrg"/>
    <property type="match status" value="1"/>
</dbReference>
<dbReference type="GO" id="GO:0006269">
    <property type="term" value="P:DNA replication, synthesis of primer"/>
    <property type="evidence" value="ECO:0007669"/>
    <property type="project" value="UniProtKB-KW"/>
</dbReference>
<gene>
    <name evidence="9" type="ORF">NMOB1V02_LOCUS7602</name>
</gene>
<dbReference type="PANTHER" id="PTHR10537">
    <property type="entry name" value="DNA PRIMASE LARGE SUBUNIT"/>
    <property type="match status" value="1"/>
</dbReference>
<keyword evidence="3" id="KW-0639">Primosome</keyword>
<keyword evidence="7" id="KW-0411">Iron-sulfur</keyword>
<evidence type="ECO:0000313" key="10">
    <source>
        <dbReference type="Proteomes" id="UP000678499"/>
    </source>
</evidence>
<dbReference type="InterPro" id="IPR038765">
    <property type="entry name" value="Papain-like_cys_pep_sf"/>
</dbReference>
<organism evidence="9">
    <name type="scientific">Notodromas monacha</name>
    <dbReference type="NCBI Taxonomy" id="399045"/>
    <lineage>
        <taxon>Eukaryota</taxon>
        <taxon>Metazoa</taxon>
        <taxon>Ecdysozoa</taxon>
        <taxon>Arthropoda</taxon>
        <taxon>Crustacea</taxon>
        <taxon>Oligostraca</taxon>
        <taxon>Ostracoda</taxon>
        <taxon>Podocopa</taxon>
        <taxon>Podocopida</taxon>
        <taxon>Cypridocopina</taxon>
        <taxon>Cypridoidea</taxon>
        <taxon>Cyprididae</taxon>
        <taxon>Notodromas</taxon>
    </lineage>
</organism>
<dbReference type="Pfam" id="PF26466">
    <property type="entry name" value="DNA_primase_lrg_N"/>
    <property type="match status" value="1"/>
</dbReference>
<dbReference type="OrthoDB" id="65596at2759"/>
<dbReference type="Pfam" id="PF02338">
    <property type="entry name" value="OTU"/>
    <property type="match status" value="1"/>
</dbReference>
<dbReference type="InterPro" id="IPR007238">
    <property type="entry name" value="DNA_primase_lsu_euk/arc"/>
</dbReference>
<dbReference type="GO" id="GO:0046872">
    <property type="term" value="F:metal ion binding"/>
    <property type="evidence" value="ECO:0007669"/>
    <property type="project" value="UniProtKB-KW"/>
</dbReference>
<dbReference type="InterPro" id="IPR003323">
    <property type="entry name" value="OTU_dom"/>
</dbReference>
<protein>
    <recommendedName>
        <fullName evidence="8">OTU domain-containing protein</fullName>
    </recommendedName>
</protein>
<dbReference type="SUPFAM" id="SSF54001">
    <property type="entry name" value="Cysteine proteinases"/>
    <property type="match status" value="1"/>
</dbReference>
<keyword evidence="2" id="KW-0004">4Fe-4S</keyword>
<evidence type="ECO:0000256" key="1">
    <source>
        <dbReference type="ARBA" id="ARBA00001966"/>
    </source>
</evidence>
<dbReference type="EMBL" id="CAJPEX010001862">
    <property type="protein sequence ID" value="CAG0920090.1"/>
    <property type="molecule type" value="Genomic_DNA"/>
</dbReference>
<dbReference type="GO" id="GO:0005658">
    <property type="term" value="C:alpha DNA polymerase:primase complex"/>
    <property type="evidence" value="ECO:0007669"/>
    <property type="project" value="TreeGrafter"/>
</dbReference>
<accession>A0A7R9BRN1</accession>
<dbReference type="GO" id="GO:0006270">
    <property type="term" value="P:DNA replication initiation"/>
    <property type="evidence" value="ECO:0007669"/>
    <property type="project" value="TreeGrafter"/>
</dbReference>
<name>A0A7R9BRN1_9CRUS</name>
<dbReference type="PANTHER" id="PTHR10537:SF4">
    <property type="entry name" value="DNA PRIMASE LARGE SUBUNIT"/>
    <property type="match status" value="1"/>
</dbReference>
<comment type="cofactor">
    <cofactor evidence="1">
        <name>[4Fe-4S] cluster</name>
        <dbReference type="ChEBI" id="CHEBI:49883"/>
    </cofactor>
</comment>
<keyword evidence="6" id="KW-0408">Iron</keyword>
<dbReference type="EMBL" id="OA883899">
    <property type="protein sequence ID" value="CAD7279938.1"/>
    <property type="molecule type" value="Genomic_DNA"/>
</dbReference>
<keyword evidence="4" id="KW-0235">DNA replication</keyword>
<dbReference type="AlphaFoldDB" id="A0A7R9BRN1"/>
<keyword evidence="5" id="KW-0479">Metal-binding</keyword>
<evidence type="ECO:0000256" key="4">
    <source>
        <dbReference type="ARBA" id="ARBA00022705"/>
    </source>
</evidence>
<feature type="domain" description="OTU" evidence="8">
    <location>
        <begin position="5"/>
        <end position="129"/>
    </location>
</feature>
<keyword evidence="10" id="KW-1185">Reference proteome</keyword>
<dbReference type="PROSITE" id="PS50802">
    <property type="entry name" value="OTU"/>
    <property type="match status" value="1"/>
</dbReference>
<evidence type="ECO:0000256" key="7">
    <source>
        <dbReference type="ARBA" id="ARBA00023014"/>
    </source>
</evidence>
<evidence type="ECO:0000256" key="6">
    <source>
        <dbReference type="ARBA" id="ARBA00023004"/>
    </source>
</evidence>
<dbReference type="CDD" id="cd22745">
    <property type="entry name" value="OTU_OTU1"/>
    <property type="match status" value="1"/>
</dbReference>
<dbReference type="Pfam" id="PF24560">
    <property type="entry name" value="zf-C2H2_OTU1_C"/>
    <property type="match status" value="1"/>
</dbReference>
<evidence type="ECO:0000256" key="5">
    <source>
        <dbReference type="ARBA" id="ARBA00022723"/>
    </source>
</evidence>
<reference evidence="9" key="1">
    <citation type="submission" date="2020-11" db="EMBL/GenBank/DDBJ databases">
        <authorList>
            <person name="Tran Van P."/>
        </authorList>
    </citation>
    <scope>NUCLEOTIDE SEQUENCE</scope>
</reference>
<dbReference type="InterPro" id="IPR058560">
    <property type="entry name" value="DNA_primase_C"/>
</dbReference>
<evidence type="ECO:0000256" key="2">
    <source>
        <dbReference type="ARBA" id="ARBA00022485"/>
    </source>
</evidence>
<dbReference type="Gene3D" id="3.90.70.80">
    <property type="match status" value="1"/>
</dbReference>